<reference evidence="2" key="1">
    <citation type="submission" date="2017-02" db="UniProtKB">
        <authorList>
            <consortium name="WormBaseParasite"/>
        </authorList>
    </citation>
    <scope>IDENTIFICATION</scope>
</reference>
<dbReference type="WBParaSite" id="SPAL_0001720050.1">
    <property type="protein sequence ID" value="SPAL_0001720050.1"/>
    <property type="gene ID" value="SPAL_0001720050"/>
</dbReference>
<evidence type="ECO:0000313" key="1">
    <source>
        <dbReference type="Proteomes" id="UP000046392"/>
    </source>
</evidence>
<dbReference type="AlphaFoldDB" id="A0A0N5CH79"/>
<accession>A0A0N5CH79</accession>
<evidence type="ECO:0000313" key="2">
    <source>
        <dbReference type="WBParaSite" id="SPAL_0001720050.1"/>
    </source>
</evidence>
<dbReference type="InterPro" id="IPR014729">
    <property type="entry name" value="Rossmann-like_a/b/a_fold"/>
</dbReference>
<organism evidence="1 2">
    <name type="scientific">Strongyloides papillosus</name>
    <name type="common">Intestinal threadworm</name>
    <dbReference type="NCBI Taxonomy" id="174720"/>
    <lineage>
        <taxon>Eukaryota</taxon>
        <taxon>Metazoa</taxon>
        <taxon>Ecdysozoa</taxon>
        <taxon>Nematoda</taxon>
        <taxon>Chromadorea</taxon>
        <taxon>Rhabditida</taxon>
        <taxon>Tylenchina</taxon>
        <taxon>Panagrolaimomorpha</taxon>
        <taxon>Strongyloidoidea</taxon>
        <taxon>Strongyloididae</taxon>
        <taxon>Strongyloides</taxon>
    </lineage>
</organism>
<protein>
    <submittedName>
        <fullName evidence="2">PINc domain-containing protein</fullName>
    </submittedName>
</protein>
<name>A0A0N5CH79_STREA</name>
<dbReference type="Gene3D" id="3.40.50.620">
    <property type="entry name" value="HUPs"/>
    <property type="match status" value="1"/>
</dbReference>
<proteinExistence type="predicted"/>
<sequence>MSKEERYESVRNSRYVDGVYRNSLPKITVDFIAYVVIPYAAPVKNDLTEVVSTSNVVLLLSQISSEVLKRWKNRSSEIIRGGLETILPSLASEETERNLSKGIWDSESFKIFVVDSEVSYRIHGYESRFQKFGKFVMSESRIPYGFYG</sequence>
<dbReference type="STRING" id="174720.A0A0N5CH79"/>
<dbReference type="Proteomes" id="UP000046392">
    <property type="component" value="Unplaced"/>
</dbReference>
<keyword evidence="1" id="KW-1185">Reference proteome</keyword>